<evidence type="ECO:0000259" key="2">
    <source>
        <dbReference type="PROSITE" id="PS50030"/>
    </source>
</evidence>
<feature type="region of interest" description="Disordered" evidence="1">
    <location>
        <begin position="1"/>
        <end position="65"/>
    </location>
</feature>
<feature type="domain" description="UBA" evidence="2">
    <location>
        <begin position="202"/>
        <end position="247"/>
    </location>
</feature>
<proteinExistence type="predicted"/>
<keyword evidence="3" id="KW-0418">Kinase</keyword>
<feature type="compositionally biased region" description="Polar residues" evidence="1">
    <location>
        <begin position="18"/>
        <end position="27"/>
    </location>
</feature>
<dbReference type="InterPro" id="IPR009060">
    <property type="entry name" value="UBA-like_sf"/>
</dbReference>
<sequence>MRRLNVPTGSAAGVELPPSQTSASAPQTLHHPSDPGRTSTSVLSSNEDKPQIPPCHTSPAPYKGVTTHLLAGQGSLSVTGSRHHEGPLRPRPRTKPSDPQGPSVPDRLRTPSPHELVVELSQQRVSVSPTTMQAPLTLLFTHTPRLLPLHLSRQGTMPDGQCFLYQDRWRRNSADQVKMVQEAVHGVTIEECQAALQNHNWNVQKAVHYLKVEQLFCLGLRSRSECLKLLEMCDWNLEVASTQMLDNYGSTTRQRR</sequence>
<evidence type="ECO:0000256" key="1">
    <source>
        <dbReference type="SAM" id="MobiDB-lite"/>
    </source>
</evidence>
<dbReference type="AlphaFoldDB" id="A0AAD3MCW9"/>
<evidence type="ECO:0000313" key="3">
    <source>
        <dbReference type="EMBL" id="GLD51335.1"/>
    </source>
</evidence>
<dbReference type="InterPro" id="IPR015940">
    <property type="entry name" value="UBA"/>
</dbReference>
<evidence type="ECO:0000313" key="4">
    <source>
        <dbReference type="Proteomes" id="UP001279410"/>
    </source>
</evidence>
<accession>A0AAD3MCW9</accession>
<dbReference type="GO" id="GO:0007165">
    <property type="term" value="P:signal transduction"/>
    <property type="evidence" value="ECO:0007669"/>
    <property type="project" value="InterPro"/>
</dbReference>
<organism evidence="3 4">
    <name type="scientific">Lates japonicus</name>
    <name type="common">Japanese lates</name>
    <dbReference type="NCBI Taxonomy" id="270547"/>
    <lineage>
        <taxon>Eukaryota</taxon>
        <taxon>Metazoa</taxon>
        <taxon>Chordata</taxon>
        <taxon>Craniata</taxon>
        <taxon>Vertebrata</taxon>
        <taxon>Euteleostomi</taxon>
        <taxon>Actinopterygii</taxon>
        <taxon>Neopterygii</taxon>
        <taxon>Teleostei</taxon>
        <taxon>Neoteleostei</taxon>
        <taxon>Acanthomorphata</taxon>
        <taxon>Carangaria</taxon>
        <taxon>Carangaria incertae sedis</taxon>
        <taxon>Centropomidae</taxon>
        <taxon>Lates</taxon>
    </lineage>
</organism>
<comment type="caution">
    <text evidence="3">The sequence shown here is derived from an EMBL/GenBank/DDBJ whole genome shotgun (WGS) entry which is preliminary data.</text>
</comment>
<feature type="compositionally biased region" description="Polar residues" evidence="1">
    <location>
        <begin position="36"/>
        <end position="45"/>
    </location>
</feature>
<feature type="region of interest" description="Disordered" evidence="1">
    <location>
        <begin position="77"/>
        <end position="112"/>
    </location>
</feature>
<dbReference type="Gene3D" id="1.10.8.10">
    <property type="entry name" value="DNA helicase RuvA subunit, C-terminal domain"/>
    <property type="match status" value="1"/>
</dbReference>
<dbReference type="SUPFAM" id="SSF46934">
    <property type="entry name" value="UBA-like"/>
    <property type="match status" value="1"/>
</dbReference>
<dbReference type="GO" id="GO:0004712">
    <property type="term" value="F:protein serine/threonine/tyrosine kinase activity"/>
    <property type="evidence" value="ECO:0007669"/>
    <property type="project" value="InterPro"/>
</dbReference>
<dbReference type="CDD" id="cd14328">
    <property type="entry name" value="UBA_TNK1"/>
    <property type="match status" value="1"/>
</dbReference>
<reference evidence="3" key="1">
    <citation type="submission" date="2022-08" db="EMBL/GenBank/DDBJ databases">
        <title>Genome sequencing of akame (Lates japonicus).</title>
        <authorList>
            <person name="Hashiguchi Y."/>
            <person name="Takahashi H."/>
        </authorList>
    </citation>
    <scope>NUCLEOTIDE SEQUENCE</scope>
    <source>
        <strain evidence="3">Kochi</strain>
    </source>
</reference>
<protein>
    <submittedName>
        <fullName evidence="3">Activated CDC42 kinase 1 isoform X1</fullName>
    </submittedName>
</protein>
<dbReference type="Proteomes" id="UP001279410">
    <property type="component" value="Unassembled WGS sequence"/>
</dbReference>
<gene>
    <name evidence="3" type="ORF">AKAME5_000441100</name>
</gene>
<dbReference type="EMBL" id="BRZM01000010">
    <property type="protein sequence ID" value="GLD51335.1"/>
    <property type="molecule type" value="Genomic_DNA"/>
</dbReference>
<dbReference type="PROSITE" id="PS50030">
    <property type="entry name" value="UBA"/>
    <property type="match status" value="1"/>
</dbReference>
<name>A0AAD3MCW9_LATJO</name>
<dbReference type="InterPro" id="IPR030220">
    <property type="entry name" value="Ack1_UBA_dom"/>
</dbReference>
<keyword evidence="3" id="KW-0808">Transferase</keyword>
<keyword evidence="4" id="KW-1185">Reference proteome</keyword>
<dbReference type="CDD" id="cd14274">
    <property type="entry name" value="UBA_ACK1"/>
    <property type="match status" value="1"/>
</dbReference>